<keyword evidence="5 8" id="KW-0812">Transmembrane</keyword>
<evidence type="ECO:0000256" key="2">
    <source>
        <dbReference type="ARBA" id="ARBA00007998"/>
    </source>
</evidence>
<feature type="transmembrane region" description="Helical" evidence="8">
    <location>
        <begin position="44"/>
        <end position="69"/>
    </location>
</feature>
<keyword evidence="10" id="KW-1185">Reference proteome</keyword>
<dbReference type="Gene3D" id="1.20.1740.10">
    <property type="entry name" value="Amino acid/polyamine transporter I"/>
    <property type="match status" value="1"/>
</dbReference>
<keyword evidence="3" id="KW-0813">Transport</keyword>
<evidence type="ECO:0000256" key="8">
    <source>
        <dbReference type="SAM" id="Phobius"/>
    </source>
</evidence>
<feature type="transmembrane region" description="Helical" evidence="8">
    <location>
        <begin position="153"/>
        <end position="173"/>
    </location>
</feature>
<evidence type="ECO:0000256" key="6">
    <source>
        <dbReference type="ARBA" id="ARBA00022989"/>
    </source>
</evidence>
<dbReference type="EMBL" id="NMQW01000049">
    <property type="protein sequence ID" value="OXM83255.1"/>
    <property type="molecule type" value="Genomic_DNA"/>
</dbReference>
<dbReference type="OrthoDB" id="2380120at2"/>
<evidence type="ECO:0000256" key="5">
    <source>
        <dbReference type="ARBA" id="ARBA00022692"/>
    </source>
</evidence>
<evidence type="ECO:0000313" key="10">
    <source>
        <dbReference type="Proteomes" id="UP000215509"/>
    </source>
</evidence>
<keyword evidence="4" id="KW-0309">Germination</keyword>
<dbReference type="Proteomes" id="UP000215509">
    <property type="component" value="Unassembled WGS sequence"/>
</dbReference>
<dbReference type="RefSeq" id="WP_094017847.1">
    <property type="nucleotide sequence ID" value="NZ_NMQW01000049.1"/>
</dbReference>
<sequence>MPAQPTMQKQLTLLQYIFLIHGTQVAVGVLSLPRQLAEGAGTDGWIALFFGWGASIIASLLIISAMKPYPGSHLPDVMGLFFGQWGKKLGVIVSGVYFTTFAFIMLVKTVLYIKNWMLQETSQFVIMSLLLLPAIFIVPGGFKVLGRYTELVYFLKIMVIVILIFPLIDGHFINLLPVLKEGWGPVLKTVNSTVLSFLGFEVAYFCYPALTTKQYAVRGILIANTLTLFLYLFVTIVCFVHFSPDEITQYNDPPLTVLKTIELRYVERFDVITLAFYLFVLATSWMPFMYIGVYCTGMLTGKQKPSGYFVGAIVCFVLVTFFLNPSFENNDQLVKFISYFGLCFAYALPVFLWAYSRVHQRMKRRSSA</sequence>
<proteinExistence type="inferred from homology"/>
<comment type="subcellular location">
    <subcellularLocation>
        <location evidence="1">Membrane</location>
        <topology evidence="1">Multi-pass membrane protein</topology>
    </subcellularLocation>
</comment>
<feature type="transmembrane region" description="Helical" evidence="8">
    <location>
        <begin position="307"/>
        <end position="324"/>
    </location>
</feature>
<dbReference type="AlphaFoldDB" id="A0A229UIZ5"/>
<gene>
    <name evidence="9" type="ORF">CF651_26355</name>
</gene>
<feature type="transmembrane region" description="Helical" evidence="8">
    <location>
        <begin position="193"/>
        <end position="210"/>
    </location>
</feature>
<evidence type="ECO:0000256" key="7">
    <source>
        <dbReference type="ARBA" id="ARBA00023136"/>
    </source>
</evidence>
<keyword evidence="7 8" id="KW-0472">Membrane</keyword>
<dbReference type="GO" id="GO:0009847">
    <property type="term" value="P:spore germination"/>
    <property type="evidence" value="ECO:0007669"/>
    <property type="project" value="InterPro"/>
</dbReference>
<feature type="transmembrane region" description="Helical" evidence="8">
    <location>
        <begin position="89"/>
        <end position="113"/>
    </location>
</feature>
<protein>
    <submittedName>
        <fullName evidence="9">Spore gernimation protein</fullName>
    </submittedName>
</protein>
<feature type="transmembrane region" description="Helical" evidence="8">
    <location>
        <begin position="12"/>
        <end position="32"/>
    </location>
</feature>
<evidence type="ECO:0000256" key="3">
    <source>
        <dbReference type="ARBA" id="ARBA00022448"/>
    </source>
</evidence>
<comment type="caution">
    <text evidence="9">The sequence shown here is derived from an EMBL/GenBank/DDBJ whole genome shotgun (WGS) entry which is preliminary data.</text>
</comment>
<dbReference type="Pfam" id="PF03845">
    <property type="entry name" value="Spore_permease"/>
    <property type="match status" value="1"/>
</dbReference>
<comment type="similarity">
    <text evidence="2">Belongs to the amino acid-polyamine-organocation (APC) superfamily. Spore germination protein (SGP) (TC 2.A.3.9) family.</text>
</comment>
<feature type="transmembrane region" description="Helical" evidence="8">
    <location>
        <begin position="125"/>
        <end position="146"/>
    </location>
</feature>
<feature type="transmembrane region" description="Helical" evidence="8">
    <location>
        <begin position="336"/>
        <end position="355"/>
    </location>
</feature>
<dbReference type="PANTHER" id="PTHR34975:SF2">
    <property type="entry name" value="SPORE GERMINATION PROTEIN A2"/>
    <property type="match status" value="1"/>
</dbReference>
<keyword evidence="6 8" id="KW-1133">Transmembrane helix</keyword>
<feature type="transmembrane region" description="Helical" evidence="8">
    <location>
        <begin position="222"/>
        <end position="242"/>
    </location>
</feature>
<dbReference type="GO" id="GO:0016020">
    <property type="term" value="C:membrane"/>
    <property type="evidence" value="ECO:0007669"/>
    <property type="project" value="UniProtKB-SubCell"/>
</dbReference>
<dbReference type="NCBIfam" id="TIGR00912">
    <property type="entry name" value="2A0309"/>
    <property type="match status" value="1"/>
</dbReference>
<dbReference type="PANTHER" id="PTHR34975">
    <property type="entry name" value="SPORE GERMINATION PROTEIN A2"/>
    <property type="match status" value="1"/>
</dbReference>
<feature type="transmembrane region" description="Helical" evidence="8">
    <location>
        <begin position="274"/>
        <end position="295"/>
    </location>
</feature>
<name>A0A229UIZ5_9BACL</name>
<reference evidence="9 10" key="1">
    <citation type="submission" date="2017-07" db="EMBL/GenBank/DDBJ databases">
        <title>Genome sequencing and assembly of Paenibacillus rigui.</title>
        <authorList>
            <person name="Mayilraj S."/>
        </authorList>
    </citation>
    <scope>NUCLEOTIDE SEQUENCE [LARGE SCALE GENOMIC DNA]</scope>
    <source>
        <strain evidence="9 10">JCM 16352</strain>
    </source>
</reference>
<accession>A0A229UIZ5</accession>
<organism evidence="9 10">
    <name type="scientific">Paenibacillus rigui</name>
    <dbReference type="NCBI Taxonomy" id="554312"/>
    <lineage>
        <taxon>Bacteria</taxon>
        <taxon>Bacillati</taxon>
        <taxon>Bacillota</taxon>
        <taxon>Bacilli</taxon>
        <taxon>Bacillales</taxon>
        <taxon>Paenibacillaceae</taxon>
        <taxon>Paenibacillus</taxon>
    </lineage>
</organism>
<evidence type="ECO:0000256" key="4">
    <source>
        <dbReference type="ARBA" id="ARBA00022544"/>
    </source>
</evidence>
<dbReference type="InterPro" id="IPR004761">
    <property type="entry name" value="Spore_GerAB"/>
</dbReference>
<evidence type="ECO:0000256" key="1">
    <source>
        <dbReference type="ARBA" id="ARBA00004141"/>
    </source>
</evidence>
<evidence type="ECO:0000313" key="9">
    <source>
        <dbReference type="EMBL" id="OXM83255.1"/>
    </source>
</evidence>